<keyword evidence="4 7" id="KW-1133">Transmembrane helix</keyword>
<comment type="similarity">
    <text evidence="6">Belongs to the ABC-4 integral membrane protein family.</text>
</comment>
<evidence type="ECO:0000256" key="4">
    <source>
        <dbReference type="ARBA" id="ARBA00022989"/>
    </source>
</evidence>
<protein>
    <submittedName>
        <fullName evidence="10">ABC transporter permease</fullName>
    </submittedName>
</protein>
<keyword evidence="5 7" id="KW-0472">Membrane</keyword>
<feature type="transmembrane region" description="Helical" evidence="7">
    <location>
        <begin position="272"/>
        <end position="302"/>
    </location>
</feature>
<dbReference type="Proteomes" id="UP001164909">
    <property type="component" value="Chromosome"/>
</dbReference>
<dbReference type="PANTHER" id="PTHR30572:SF4">
    <property type="entry name" value="ABC TRANSPORTER PERMEASE YTRF"/>
    <property type="match status" value="1"/>
</dbReference>
<reference evidence="10" key="1">
    <citation type="submission" date="2022-12" db="EMBL/GenBank/DDBJ databases">
        <authorList>
            <person name="Bing R.G."/>
            <person name="Willard D.J."/>
            <person name="Manesh M.J.H."/>
            <person name="Laemthong T."/>
            <person name="Crosby J.R."/>
            <person name="Kelly R.M."/>
        </authorList>
    </citation>
    <scope>NUCLEOTIDE SEQUENCE</scope>
    <source>
        <strain evidence="10">DSM 8990</strain>
    </source>
</reference>
<feature type="transmembrane region" description="Helical" evidence="7">
    <location>
        <begin position="323"/>
        <end position="350"/>
    </location>
</feature>
<evidence type="ECO:0000256" key="7">
    <source>
        <dbReference type="SAM" id="Phobius"/>
    </source>
</evidence>
<comment type="subcellular location">
    <subcellularLocation>
        <location evidence="1">Cell membrane</location>
        <topology evidence="1">Multi-pass membrane protein</topology>
    </subcellularLocation>
</comment>
<dbReference type="InterPro" id="IPR003838">
    <property type="entry name" value="ABC3_permease_C"/>
</dbReference>
<feature type="domain" description="ABC3 transporter permease C-terminal" evidence="8">
    <location>
        <begin position="282"/>
        <end position="395"/>
    </location>
</feature>
<dbReference type="RefSeq" id="WP_045168783.1">
    <property type="nucleotide sequence ID" value="NZ_CP113865.1"/>
</dbReference>
<evidence type="ECO:0000256" key="5">
    <source>
        <dbReference type="ARBA" id="ARBA00023136"/>
    </source>
</evidence>
<dbReference type="Pfam" id="PF02687">
    <property type="entry name" value="FtsX"/>
    <property type="match status" value="1"/>
</dbReference>
<evidence type="ECO:0000259" key="8">
    <source>
        <dbReference type="Pfam" id="PF02687"/>
    </source>
</evidence>
<accession>A0ABY7BM85</accession>
<dbReference type="Pfam" id="PF12704">
    <property type="entry name" value="MacB_PCD"/>
    <property type="match status" value="1"/>
</dbReference>
<evidence type="ECO:0000259" key="9">
    <source>
        <dbReference type="Pfam" id="PF12704"/>
    </source>
</evidence>
<proteinExistence type="inferred from homology"/>
<dbReference type="PANTHER" id="PTHR30572">
    <property type="entry name" value="MEMBRANE COMPONENT OF TRANSPORTER-RELATED"/>
    <property type="match status" value="1"/>
</dbReference>
<evidence type="ECO:0000256" key="2">
    <source>
        <dbReference type="ARBA" id="ARBA00022475"/>
    </source>
</evidence>
<keyword evidence="3 7" id="KW-0812">Transmembrane</keyword>
<keyword evidence="2" id="KW-1003">Cell membrane</keyword>
<dbReference type="InterPro" id="IPR050250">
    <property type="entry name" value="Macrolide_Exporter_MacB"/>
</dbReference>
<name>A0ABY7BM85_9FIRM</name>
<sequence>MYISELVKVAVKSIFSNKLRTFLTMLGIIIGIASVITIMSLGEGGQKAILGEFEKIGVNIFSIRTRSDVAITESDRFTIKDVEMIRKRIPAVKYAAPVAQKFGLVRTENKTKRSIFIATDFDYGNVSNLKVVYGRFFNEKDILQGRNVVLIDRDSAKELFGYEDCVGKTIKVGSFSSFDTAKIIGVIDSGNFKILGGSASDQFPVIAALPITYAQKIFEDVNISNIYVMTYDSSQLDEASSQAVRILEARHHNKDKYKTENFVAFMEQFNRILGIFTTIMSAIAAISLLVGGIGVMNIMLVSVTERTREIGIRKAIGATQRDILIQFLIEALLISLIGGAIGTFLGYLLANIAGPFIQITPVVSLKTILIAFIFSSAVGIFFGIYPAKRAAKLDPIVALRYE</sequence>
<feature type="transmembrane region" description="Helical" evidence="7">
    <location>
        <begin position="362"/>
        <end position="385"/>
    </location>
</feature>
<organism evidence="10 11">
    <name type="scientific">Caldicellulosiruptor morganii</name>
    <dbReference type="NCBI Taxonomy" id="1387555"/>
    <lineage>
        <taxon>Bacteria</taxon>
        <taxon>Bacillati</taxon>
        <taxon>Bacillota</taxon>
        <taxon>Bacillota incertae sedis</taxon>
        <taxon>Caldicellulosiruptorales</taxon>
        <taxon>Caldicellulosiruptoraceae</taxon>
        <taxon>Caldicellulosiruptor</taxon>
    </lineage>
</organism>
<feature type="domain" description="MacB-like periplasmic core" evidence="9">
    <location>
        <begin position="21"/>
        <end position="243"/>
    </location>
</feature>
<evidence type="ECO:0000256" key="3">
    <source>
        <dbReference type="ARBA" id="ARBA00022692"/>
    </source>
</evidence>
<evidence type="ECO:0000256" key="6">
    <source>
        <dbReference type="ARBA" id="ARBA00038076"/>
    </source>
</evidence>
<evidence type="ECO:0000256" key="1">
    <source>
        <dbReference type="ARBA" id="ARBA00004651"/>
    </source>
</evidence>
<feature type="transmembrane region" description="Helical" evidence="7">
    <location>
        <begin position="21"/>
        <end position="42"/>
    </location>
</feature>
<gene>
    <name evidence="10" type="ORF">OTK00_002214</name>
</gene>
<evidence type="ECO:0000313" key="10">
    <source>
        <dbReference type="EMBL" id="WAM33689.1"/>
    </source>
</evidence>
<dbReference type="EMBL" id="CP113865">
    <property type="protein sequence ID" value="WAM33689.1"/>
    <property type="molecule type" value="Genomic_DNA"/>
</dbReference>
<dbReference type="InterPro" id="IPR025857">
    <property type="entry name" value="MacB_PCD"/>
</dbReference>
<keyword evidence="11" id="KW-1185">Reference proteome</keyword>
<evidence type="ECO:0000313" key="11">
    <source>
        <dbReference type="Proteomes" id="UP001164909"/>
    </source>
</evidence>